<accession>W4L8K1</accession>
<proteinExistence type="predicted"/>
<organism evidence="1 2">
    <name type="scientific">Entotheonella factor</name>
    <dbReference type="NCBI Taxonomy" id="1429438"/>
    <lineage>
        <taxon>Bacteria</taxon>
        <taxon>Pseudomonadati</taxon>
        <taxon>Nitrospinota/Tectimicrobiota group</taxon>
        <taxon>Candidatus Tectimicrobiota</taxon>
        <taxon>Candidatus Entotheonellia</taxon>
        <taxon>Candidatus Entotheonellales</taxon>
        <taxon>Candidatus Entotheonellaceae</taxon>
        <taxon>Candidatus Entotheonella</taxon>
    </lineage>
</organism>
<protein>
    <submittedName>
        <fullName evidence="1">Uncharacterized protein</fullName>
    </submittedName>
</protein>
<keyword evidence="2" id="KW-1185">Reference proteome</keyword>
<dbReference type="Proteomes" id="UP000019141">
    <property type="component" value="Unassembled WGS sequence"/>
</dbReference>
<gene>
    <name evidence="1" type="ORF">ETSY1_36650</name>
</gene>
<name>W4L8K1_ENTF1</name>
<sequence>MKAKIYKFADYSVEVIHNPAHNLSSFLQDELVAECTELSRDSFENPNIKEEFVRHCVLNSSTILFGRDYEGRLFGYSSNSLKMVDNYHIIYLQAVAILKRLQGRGLRPLLHAIKMLEDINKIENTGVNPSHILLAGRTQNPLAFKFYARQVGLFPQPDGKMDQNIRNLGKKVVYALYSEHYRENGTQILFDDQYFVERGAYKSVTQTSSHGIYLSGIPYCRDDDEINQYMDQHLNWQNGDAIILLGYYKDEPVKKMFENAKQNMGFFGVEEIDPEEVVAMSYA</sequence>
<dbReference type="EMBL" id="AZHW01001131">
    <property type="protein sequence ID" value="ETW94025.1"/>
    <property type="molecule type" value="Genomic_DNA"/>
</dbReference>
<reference evidence="1 2" key="1">
    <citation type="journal article" date="2014" name="Nature">
        <title>An environmental bacterial taxon with a large and distinct metabolic repertoire.</title>
        <authorList>
            <person name="Wilson M.C."/>
            <person name="Mori T."/>
            <person name="Ruckert C."/>
            <person name="Uria A.R."/>
            <person name="Helf M.J."/>
            <person name="Takada K."/>
            <person name="Gernert C."/>
            <person name="Steffens U.A."/>
            <person name="Heycke N."/>
            <person name="Schmitt S."/>
            <person name="Rinke C."/>
            <person name="Helfrich E.J."/>
            <person name="Brachmann A.O."/>
            <person name="Gurgui C."/>
            <person name="Wakimoto T."/>
            <person name="Kracht M."/>
            <person name="Crusemann M."/>
            <person name="Hentschel U."/>
            <person name="Abe I."/>
            <person name="Matsunaga S."/>
            <person name="Kalinowski J."/>
            <person name="Takeyama H."/>
            <person name="Piel J."/>
        </authorList>
    </citation>
    <scope>NUCLEOTIDE SEQUENCE [LARGE SCALE GENOMIC DNA]</scope>
    <source>
        <strain evidence="2">TSY1</strain>
    </source>
</reference>
<evidence type="ECO:0000313" key="2">
    <source>
        <dbReference type="Proteomes" id="UP000019141"/>
    </source>
</evidence>
<dbReference type="HOGENOM" id="CLU_982408_0_0_7"/>
<dbReference type="AlphaFoldDB" id="W4L8K1"/>
<evidence type="ECO:0000313" key="1">
    <source>
        <dbReference type="EMBL" id="ETW94025.1"/>
    </source>
</evidence>
<comment type="caution">
    <text evidence="1">The sequence shown here is derived from an EMBL/GenBank/DDBJ whole genome shotgun (WGS) entry which is preliminary data.</text>
</comment>